<keyword evidence="3" id="KW-1185">Reference proteome</keyword>
<name>A0ABR4E7S4_9PEZI</name>
<feature type="compositionally biased region" description="Low complexity" evidence="1">
    <location>
        <begin position="169"/>
        <end position="186"/>
    </location>
</feature>
<feature type="region of interest" description="Disordered" evidence="1">
    <location>
        <begin position="673"/>
        <end position="836"/>
    </location>
</feature>
<reference evidence="2 3" key="1">
    <citation type="submission" date="2024-03" db="EMBL/GenBank/DDBJ databases">
        <title>A high-quality draft genome sequence of Diaporthe vaccinii, a causative agent of upright dieback and viscid rot disease in cranberry plants.</title>
        <authorList>
            <person name="Sarrasin M."/>
            <person name="Lang B.F."/>
            <person name="Burger G."/>
        </authorList>
    </citation>
    <scope>NUCLEOTIDE SEQUENCE [LARGE SCALE GENOMIC DNA]</scope>
    <source>
        <strain evidence="2 3">IS7</strain>
    </source>
</reference>
<protein>
    <recommendedName>
        <fullName evidence="4">C2H2-type domain-containing protein</fullName>
    </recommendedName>
</protein>
<sequence length="836" mass="91544">MMLTPASVSSLLTMSDVDYAMGVVHAVRDSAEQTYSALQRMKTPQAAFEERQAAVDVRLVQALNDHHSAQNRGEADRVARFKEDVVRHGAELTQLRQDHQATLDAKNKEFEHQRRLAIEDLCRRLINAVGPDLIQSALRNLTKNPSDATSSTLTPANQPTPPATEPEPEVVSPAEHPARSPPASSERPVRSDASASSNRKRRTDAEPESHGRRKRTAPTRKKISVMWFDEIYQQGHAETKHMIVEHPKGTDLWYIIRCQECPRNFKNNPLLTAGSHLHSSLHGFQPRDAKHIVENFGISVLDCNAELAEKNNAVARRAFRRREEEGPRPPDDTAASGSRHGRRGGGDIVSPTPGQVYLCYWNKAKKSWPVLSLPTANLEAVGVPHTLKGLGLLEKLPPCYRCNTTTNTLEWEEGFEDGGAKVAQREFPVMFFDDGLEFPAKSDVAWLAAKDLDVFDVESAAASDVPHIRSVRAYLRARAPIPPEADPSGEMDVHVDAISGRNEETHQSPEVDQSNLPGPIIAEPWTTRAEAGLVPDVNERSEPIRSPILETSIEAAGNSDDNLRRKSPDIISISSTSEAESHETHFDEAAIPSPNKLNITTSAPDAGVETTTSTNMSVNNPDPLSQANTIVEAPIEPHRLVSNSSAEPAQASESGADYLAMIAQNSLKKNHELSDSIPAGTVPNTPKTYADYNRQPPLGNPAGDTTTNPPRAEIPRNPYRVPNPNFQHQGPNTPQAENRPNNSAIPPTQSQSQPQVNTPPAPYYPTLRPKVVQEHTTVQDPDPRRAGQHVSSSRWGNQGTAPHASHYGAPHSQAPNQGIPYCPRPGNTWRSVNGLG</sequence>
<dbReference type="EMBL" id="JBAWTH010000086">
    <property type="protein sequence ID" value="KAL2278493.1"/>
    <property type="molecule type" value="Genomic_DNA"/>
</dbReference>
<feature type="compositionally biased region" description="Polar residues" evidence="1">
    <location>
        <begin position="724"/>
        <end position="756"/>
    </location>
</feature>
<proteinExistence type="predicted"/>
<gene>
    <name evidence="2" type="ORF">FJTKL_14415</name>
</gene>
<feature type="region of interest" description="Disordered" evidence="1">
    <location>
        <begin position="144"/>
        <end position="220"/>
    </location>
</feature>
<feature type="region of interest" description="Disordered" evidence="1">
    <location>
        <begin position="594"/>
        <end position="621"/>
    </location>
</feature>
<dbReference type="Proteomes" id="UP001600888">
    <property type="component" value="Unassembled WGS sequence"/>
</dbReference>
<feature type="compositionally biased region" description="Polar residues" evidence="1">
    <location>
        <begin position="595"/>
        <end position="621"/>
    </location>
</feature>
<feature type="region of interest" description="Disordered" evidence="1">
    <location>
        <begin position="318"/>
        <end position="349"/>
    </location>
</feature>
<evidence type="ECO:0000313" key="3">
    <source>
        <dbReference type="Proteomes" id="UP001600888"/>
    </source>
</evidence>
<feature type="compositionally biased region" description="Basic residues" evidence="1">
    <location>
        <begin position="211"/>
        <end position="220"/>
    </location>
</feature>
<feature type="compositionally biased region" description="Polar residues" evidence="1">
    <location>
        <begin position="789"/>
        <end position="800"/>
    </location>
</feature>
<evidence type="ECO:0000256" key="1">
    <source>
        <dbReference type="SAM" id="MobiDB-lite"/>
    </source>
</evidence>
<organism evidence="2 3">
    <name type="scientific">Diaporthe vaccinii</name>
    <dbReference type="NCBI Taxonomy" id="105482"/>
    <lineage>
        <taxon>Eukaryota</taxon>
        <taxon>Fungi</taxon>
        <taxon>Dikarya</taxon>
        <taxon>Ascomycota</taxon>
        <taxon>Pezizomycotina</taxon>
        <taxon>Sordariomycetes</taxon>
        <taxon>Sordariomycetidae</taxon>
        <taxon>Diaporthales</taxon>
        <taxon>Diaporthaceae</taxon>
        <taxon>Diaporthe</taxon>
        <taxon>Diaporthe eres species complex</taxon>
    </lineage>
</organism>
<comment type="caution">
    <text evidence="2">The sequence shown here is derived from an EMBL/GenBank/DDBJ whole genome shotgun (WGS) entry which is preliminary data.</text>
</comment>
<evidence type="ECO:0008006" key="4">
    <source>
        <dbReference type="Google" id="ProtNLM"/>
    </source>
</evidence>
<feature type="compositionally biased region" description="Basic and acidic residues" evidence="1">
    <location>
        <begin position="321"/>
        <end position="331"/>
    </location>
</feature>
<evidence type="ECO:0000313" key="2">
    <source>
        <dbReference type="EMBL" id="KAL2278493.1"/>
    </source>
</evidence>
<accession>A0ABR4E7S4</accession>